<dbReference type="PANTHER" id="PTHR43179:SF7">
    <property type="entry name" value="RHAMNOSYLTRANSFERASE WBBL"/>
    <property type="match status" value="1"/>
</dbReference>
<dbReference type="OrthoDB" id="9783791at2"/>
<evidence type="ECO:0000313" key="1">
    <source>
        <dbReference type="EMBL" id="SCZ12251.1"/>
    </source>
</evidence>
<name>A0A1G5LIF2_9HYPH</name>
<dbReference type="RefSeq" id="WP_091139354.1">
    <property type="nucleotide sequence ID" value="NZ_FMVJ01000018.1"/>
</dbReference>
<accession>A0A1G5LIF2</accession>
<dbReference type="InterPro" id="IPR029044">
    <property type="entry name" value="Nucleotide-diphossugar_trans"/>
</dbReference>
<protein>
    <submittedName>
        <fullName evidence="1">Uncharacterized protein</fullName>
    </submittedName>
</protein>
<proteinExistence type="predicted"/>
<dbReference type="Proteomes" id="UP000199569">
    <property type="component" value="Unassembled WGS sequence"/>
</dbReference>
<sequence>MKENLSIPVDGETALATPIGEDLALITGVADVMPATVEVLLNGDPSMIMKAGVVSWSRDGAPSEAATGFVALVPIKLASKVRLRSIVMRRGGHPIRYTLVKPAVSVTDLVQVIANDASDRMAEVADRVAQALMVGKNHPKRLAAALSVLTTAAKTDGWIEVMGPLDTGEIFLQGWAADLPSNQVRVLVAQGGLMTGEFKVASIARNDLGGNGTGFVGLLDTGKITVETEKLQKLFFRSTQGWRILEVYDRRVLLEPTDVPAHIRDGLVRATANPETLRTLRRAGERFDGRDTVSNLKQPVRIGMDMVVEVPGGGLLVAGWMLDPEGHAESVVLRAGAETARVDDSWTRLPRPDVATAFQQNDLFAGRLDPHRIDHGFLAFVPGLSCTGNVPVYFEFTVGDSVAYYPLTPMRNLSRRAFERLVAPLDPRTAAAGVAIERHIGPMMQALAAPAPEVVEARDFSFDEAGTTKALVVGAVHDAEEAASALVLLALDAETRNVPVILSTSIEAFGSIAPEAERLAHFYGLKLRVIGSEGVQDACDAFEAAVQASTADALVFLSADVLPRQSGWLSSLERAYRKRGGKALVSPTLVYEDESIRFAGTWFDAEEQKLVDRYIGYPRDVVQGSDPREVMAGSTACCIVSRAAVQAAGGFTRSYLGTSDKGRDLCLKLRLAGTPSVWLPNVEMISAEDSGGGSSPAMRRLAQRIDRWSFDRKWSLLVNNMR</sequence>
<reference evidence="1 2" key="1">
    <citation type="submission" date="2016-10" db="EMBL/GenBank/DDBJ databases">
        <authorList>
            <person name="de Groot N.N."/>
        </authorList>
    </citation>
    <scope>NUCLEOTIDE SEQUENCE [LARGE SCALE GENOMIC DNA]</scope>
    <source>
        <strain evidence="1 2">CGMCC 1.7666</strain>
    </source>
</reference>
<dbReference type="AlphaFoldDB" id="A0A1G5LIF2"/>
<gene>
    <name evidence="1" type="ORF">SAMN02927923_04319</name>
</gene>
<dbReference type="EMBL" id="FMVJ01000018">
    <property type="protein sequence ID" value="SCZ12251.1"/>
    <property type="molecule type" value="Genomic_DNA"/>
</dbReference>
<organism evidence="1 2">
    <name type="scientific">Microvirga guangxiensis</name>
    <dbReference type="NCBI Taxonomy" id="549386"/>
    <lineage>
        <taxon>Bacteria</taxon>
        <taxon>Pseudomonadati</taxon>
        <taxon>Pseudomonadota</taxon>
        <taxon>Alphaproteobacteria</taxon>
        <taxon>Hyphomicrobiales</taxon>
        <taxon>Methylobacteriaceae</taxon>
        <taxon>Microvirga</taxon>
    </lineage>
</organism>
<dbReference type="SUPFAM" id="SSF53448">
    <property type="entry name" value="Nucleotide-diphospho-sugar transferases"/>
    <property type="match status" value="1"/>
</dbReference>
<dbReference type="STRING" id="549386.SAMN02927923_04319"/>
<keyword evidence="2" id="KW-1185">Reference proteome</keyword>
<dbReference type="PANTHER" id="PTHR43179">
    <property type="entry name" value="RHAMNOSYLTRANSFERASE WBBL"/>
    <property type="match status" value="1"/>
</dbReference>
<dbReference type="Gene3D" id="3.90.550.10">
    <property type="entry name" value="Spore Coat Polysaccharide Biosynthesis Protein SpsA, Chain A"/>
    <property type="match status" value="1"/>
</dbReference>
<evidence type="ECO:0000313" key="2">
    <source>
        <dbReference type="Proteomes" id="UP000199569"/>
    </source>
</evidence>